<keyword evidence="5" id="KW-0443">Lipid metabolism</keyword>
<name>A0AAN7LHR6_TRANT</name>
<evidence type="ECO:0000256" key="3">
    <source>
        <dbReference type="ARBA" id="ARBA00022824"/>
    </source>
</evidence>
<evidence type="ECO:0000313" key="10">
    <source>
        <dbReference type="Proteomes" id="UP001346149"/>
    </source>
</evidence>
<dbReference type="PANTHER" id="PTHR21212">
    <property type="entry name" value="BERNARDINELLI-SEIP CONGENITAL LIPODYSTROPHY 2 HOMOLOG BSCL2 PROTEIN"/>
    <property type="match status" value="1"/>
</dbReference>
<comment type="caution">
    <text evidence="9">The sequence shown here is derived from an EMBL/GenBank/DDBJ whole genome shotgun (WGS) entry which is preliminary data.</text>
</comment>
<proteinExistence type="predicted"/>
<evidence type="ECO:0000313" key="9">
    <source>
        <dbReference type="EMBL" id="KAK4786566.1"/>
    </source>
</evidence>
<keyword evidence="2 8" id="KW-0812">Transmembrane</keyword>
<dbReference type="InterPro" id="IPR009617">
    <property type="entry name" value="Seipin"/>
</dbReference>
<dbReference type="Proteomes" id="UP001346149">
    <property type="component" value="Unassembled WGS sequence"/>
</dbReference>
<dbReference type="GO" id="GO:0006629">
    <property type="term" value="P:lipid metabolic process"/>
    <property type="evidence" value="ECO:0007669"/>
    <property type="project" value="UniProtKB-KW"/>
</dbReference>
<feature type="compositionally biased region" description="Basic and acidic residues" evidence="7">
    <location>
        <begin position="49"/>
        <end position="71"/>
    </location>
</feature>
<evidence type="ECO:0000256" key="6">
    <source>
        <dbReference type="ARBA" id="ARBA00023136"/>
    </source>
</evidence>
<feature type="compositionally biased region" description="Polar residues" evidence="7">
    <location>
        <begin position="32"/>
        <end position="42"/>
    </location>
</feature>
<dbReference type="GO" id="GO:0140042">
    <property type="term" value="P:lipid droplet formation"/>
    <property type="evidence" value="ECO:0007669"/>
    <property type="project" value="UniProtKB-ARBA"/>
</dbReference>
<feature type="transmembrane region" description="Helical" evidence="8">
    <location>
        <begin position="214"/>
        <end position="233"/>
    </location>
</feature>
<dbReference type="AlphaFoldDB" id="A0AAN7LHR6"/>
<keyword evidence="6 8" id="KW-0472">Membrane</keyword>
<accession>A0AAN7LHR6</accession>
<evidence type="ECO:0000256" key="8">
    <source>
        <dbReference type="SAM" id="Phobius"/>
    </source>
</evidence>
<sequence>MDSSAIRSEADGPFYDASDDFPFYDCVDFDQSEQPYPVSSATLRRRRPSRDSKPNDAHVNRLDRYRDRGGSDRVPPFESNDKPDDSSTTTIANGERIRDSLESSSSVRAASPGAQTREGSAITKVDDGPAGDSVDSVIAPGDRESQPSSLLISMTHEHSAITEVDDGPAGDSVDSVIVPSDREAPPSSFLISMVEFLIKAISFQFYLLIKMLKFPFWCLYTSLVFIMDPLSSLRHSRHYIAGKLSSLWNLMWKCASPFICQWLKEHESIWMLMMRFGWGLFWAIYVCFILFGLLITATLLTGFMMRFLVKEPTRIEEKLKFDYTKHHPVAYVPVVSCGGVDSGAKFKELAQLRSSQQSRVILPNQKLQATVRLTLPESDYNKNLGIFQIRVDFLSANGETLASSTHPCMLLFKSEPLRLVLTVLKIAPLIAGYISESQTISVKFQGFTEGHMPTSCLRVLIEQRAEYHPGAGIPEIYDATVILESELPLLRRLLWYWRKTFFIWTVMVSFTVELLFLLICCRPVILPITKRRSNSTGIRASNA</sequence>
<reference evidence="9 10" key="1">
    <citation type="journal article" date="2023" name="Hortic Res">
        <title>Pangenome of water caltrop reveals structural variations and asymmetric subgenome divergence after allopolyploidization.</title>
        <authorList>
            <person name="Zhang X."/>
            <person name="Chen Y."/>
            <person name="Wang L."/>
            <person name="Yuan Y."/>
            <person name="Fang M."/>
            <person name="Shi L."/>
            <person name="Lu R."/>
            <person name="Comes H.P."/>
            <person name="Ma Y."/>
            <person name="Chen Y."/>
            <person name="Huang G."/>
            <person name="Zhou Y."/>
            <person name="Zheng Z."/>
            <person name="Qiu Y."/>
        </authorList>
    </citation>
    <scope>NUCLEOTIDE SEQUENCE [LARGE SCALE GENOMIC DNA]</scope>
    <source>
        <strain evidence="9">F231</strain>
    </source>
</reference>
<dbReference type="PANTHER" id="PTHR21212:SF0">
    <property type="entry name" value="SEIPIN"/>
    <property type="match status" value="1"/>
</dbReference>
<dbReference type="CDD" id="cd23995">
    <property type="entry name" value="Seipin_BSCL2_like"/>
    <property type="match status" value="1"/>
</dbReference>
<keyword evidence="4 8" id="KW-1133">Transmembrane helix</keyword>
<feature type="transmembrane region" description="Helical" evidence="8">
    <location>
        <begin position="501"/>
        <end position="525"/>
    </location>
</feature>
<keyword evidence="10" id="KW-1185">Reference proteome</keyword>
<evidence type="ECO:0000256" key="5">
    <source>
        <dbReference type="ARBA" id="ARBA00023098"/>
    </source>
</evidence>
<gene>
    <name evidence="9" type="ORF">SAY86_010399</name>
</gene>
<dbReference type="GO" id="GO:0005789">
    <property type="term" value="C:endoplasmic reticulum membrane"/>
    <property type="evidence" value="ECO:0007669"/>
    <property type="project" value="UniProtKB-SubCell"/>
</dbReference>
<feature type="region of interest" description="Disordered" evidence="7">
    <location>
        <begin position="26"/>
        <end position="147"/>
    </location>
</feature>
<evidence type="ECO:0000256" key="7">
    <source>
        <dbReference type="SAM" id="MobiDB-lite"/>
    </source>
</evidence>
<keyword evidence="3" id="KW-0256">Endoplasmic reticulum</keyword>
<comment type="subcellular location">
    <subcellularLocation>
        <location evidence="1">Endoplasmic reticulum membrane</location>
        <topology evidence="1">Multi-pass membrane protein</topology>
    </subcellularLocation>
</comment>
<evidence type="ECO:0000256" key="2">
    <source>
        <dbReference type="ARBA" id="ARBA00022692"/>
    </source>
</evidence>
<evidence type="ECO:0000256" key="1">
    <source>
        <dbReference type="ARBA" id="ARBA00004477"/>
    </source>
</evidence>
<protein>
    <recommendedName>
        <fullName evidence="11">Seipin</fullName>
    </recommendedName>
</protein>
<feature type="compositionally biased region" description="Low complexity" evidence="7">
    <location>
        <begin position="102"/>
        <end position="114"/>
    </location>
</feature>
<dbReference type="Pfam" id="PF06775">
    <property type="entry name" value="Seipin"/>
    <property type="match status" value="1"/>
</dbReference>
<organism evidence="9 10">
    <name type="scientific">Trapa natans</name>
    <name type="common">Water chestnut</name>
    <dbReference type="NCBI Taxonomy" id="22666"/>
    <lineage>
        <taxon>Eukaryota</taxon>
        <taxon>Viridiplantae</taxon>
        <taxon>Streptophyta</taxon>
        <taxon>Embryophyta</taxon>
        <taxon>Tracheophyta</taxon>
        <taxon>Spermatophyta</taxon>
        <taxon>Magnoliopsida</taxon>
        <taxon>eudicotyledons</taxon>
        <taxon>Gunneridae</taxon>
        <taxon>Pentapetalae</taxon>
        <taxon>rosids</taxon>
        <taxon>malvids</taxon>
        <taxon>Myrtales</taxon>
        <taxon>Lythraceae</taxon>
        <taxon>Trapa</taxon>
    </lineage>
</organism>
<evidence type="ECO:0000256" key="4">
    <source>
        <dbReference type="ARBA" id="ARBA00022989"/>
    </source>
</evidence>
<feature type="transmembrane region" description="Helical" evidence="8">
    <location>
        <begin position="276"/>
        <end position="309"/>
    </location>
</feature>
<evidence type="ECO:0008006" key="11">
    <source>
        <dbReference type="Google" id="ProtNLM"/>
    </source>
</evidence>
<dbReference type="EMBL" id="JAXQNO010000012">
    <property type="protein sequence ID" value="KAK4786566.1"/>
    <property type="molecule type" value="Genomic_DNA"/>
</dbReference>